<sequence>MLHVENVVVLIGTMVGYFLCIVERGEWELYQHACTQMLAFTWFGEDQAASWDLSMYAATDVEFGMSKSL</sequence>
<evidence type="ECO:0000313" key="2">
    <source>
        <dbReference type="Proteomes" id="UP000663193"/>
    </source>
</evidence>
<dbReference type="Proteomes" id="UP000663193">
    <property type="component" value="Chromosome 6"/>
</dbReference>
<accession>A0A7U2F0C2</accession>
<proteinExistence type="predicted"/>
<evidence type="ECO:0000313" key="1">
    <source>
        <dbReference type="EMBL" id="QRC96037.1"/>
    </source>
</evidence>
<keyword evidence="2" id="KW-1185">Reference proteome</keyword>
<dbReference type="EMBL" id="CP069028">
    <property type="protein sequence ID" value="QRC96037.1"/>
    <property type="molecule type" value="Genomic_DNA"/>
</dbReference>
<dbReference type="AlphaFoldDB" id="A0A7U2F0C2"/>
<gene>
    <name evidence="1" type="ORF">JI435_408220</name>
</gene>
<protein>
    <submittedName>
        <fullName evidence="1">Uncharacterized protein</fullName>
    </submittedName>
</protein>
<dbReference type="VEuPathDB" id="FungiDB:JI435_408220"/>
<organism evidence="1 2">
    <name type="scientific">Phaeosphaeria nodorum (strain SN15 / ATCC MYA-4574 / FGSC 10173)</name>
    <name type="common">Glume blotch fungus</name>
    <name type="synonym">Parastagonospora nodorum</name>
    <dbReference type="NCBI Taxonomy" id="321614"/>
    <lineage>
        <taxon>Eukaryota</taxon>
        <taxon>Fungi</taxon>
        <taxon>Dikarya</taxon>
        <taxon>Ascomycota</taxon>
        <taxon>Pezizomycotina</taxon>
        <taxon>Dothideomycetes</taxon>
        <taxon>Pleosporomycetidae</taxon>
        <taxon>Pleosporales</taxon>
        <taxon>Pleosporineae</taxon>
        <taxon>Phaeosphaeriaceae</taxon>
        <taxon>Parastagonospora</taxon>
    </lineage>
</organism>
<name>A0A7U2F0C2_PHANO</name>
<reference evidence="2" key="1">
    <citation type="journal article" date="2021" name="BMC Genomics">
        <title>Chromosome-level genome assembly and manually-curated proteome of model necrotroph Parastagonospora nodorum Sn15 reveals a genome-wide trove of candidate effector homologs, and redundancy of virulence-related functions within an accessory chromosome.</title>
        <authorList>
            <person name="Bertazzoni S."/>
            <person name="Jones D.A.B."/>
            <person name="Phan H.T."/>
            <person name="Tan K.-C."/>
            <person name="Hane J.K."/>
        </authorList>
    </citation>
    <scope>NUCLEOTIDE SEQUENCE [LARGE SCALE GENOMIC DNA]</scope>
    <source>
        <strain evidence="2">SN15 / ATCC MYA-4574 / FGSC 10173)</strain>
    </source>
</reference>